<dbReference type="GO" id="GO:0005813">
    <property type="term" value="C:centrosome"/>
    <property type="evidence" value="ECO:0007669"/>
    <property type="project" value="TreeGrafter"/>
</dbReference>
<dbReference type="Gene3D" id="1.10.418.10">
    <property type="entry name" value="Calponin-like domain"/>
    <property type="match status" value="1"/>
</dbReference>
<dbReference type="InterPro" id="IPR036872">
    <property type="entry name" value="CH_dom_sf"/>
</dbReference>
<dbReference type="PANTHER" id="PTHR18947:SF30">
    <property type="entry name" value="GIRDIN"/>
    <property type="match status" value="1"/>
</dbReference>
<comment type="caution">
    <text evidence="2">The sequence shown here is derived from an EMBL/GenBank/DDBJ whole genome shotgun (WGS) entry which is preliminary data.</text>
</comment>
<dbReference type="Proteomes" id="UP000824540">
    <property type="component" value="Unassembled WGS sequence"/>
</dbReference>
<dbReference type="AlphaFoldDB" id="A0A8T2N2S0"/>
<dbReference type="GO" id="GO:0031122">
    <property type="term" value="P:cytoplasmic microtubule organization"/>
    <property type="evidence" value="ECO:0007669"/>
    <property type="project" value="TreeGrafter"/>
</dbReference>
<dbReference type="PANTHER" id="PTHR18947">
    <property type="entry name" value="HOOK PROTEINS"/>
    <property type="match status" value="1"/>
</dbReference>
<sequence>MAPSAISLALSAVYLALSTVSLAPSAVSLAPDCQQSLEEMKKLLLLLLGCAVQWHSGSHPLSPTQPHPERRSVCVELRCPRPASPCFSPLCLQCEQKEEYIEKIQSLDFHTKAAIASHIQEVTHNQEKVLDLQWLEAGSLAPEDLDSLSRSMAFHLKRLVDERDEQVEVRSRHTHTGPHELIWGQFSLLAHNGKGYSMDG</sequence>
<accession>A0A8T2N2S0</accession>
<gene>
    <name evidence="2" type="ORF">JZ751_008545</name>
</gene>
<dbReference type="GO" id="GO:0008017">
    <property type="term" value="F:microtubule binding"/>
    <property type="evidence" value="ECO:0007669"/>
    <property type="project" value="TreeGrafter"/>
</dbReference>
<dbReference type="GO" id="GO:0005737">
    <property type="term" value="C:cytoplasm"/>
    <property type="evidence" value="ECO:0007669"/>
    <property type="project" value="TreeGrafter"/>
</dbReference>
<protein>
    <submittedName>
        <fullName evidence="2">Uncharacterized protein</fullName>
    </submittedName>
</protein>
<dbReference type="EMBL" id="JAFBMS010000160">
    <property type="protein sequence ID" value="KAG9334186.1"/>
    <property type="molecule type" value="Genomic_DNA"/>
</dbReference>
<dbReference type="GO" id="GO:0051959">
    <property type="term" value="F:dynein light intermediate chain binding"/>
    <property type="evidence" value="ECO:0007669"/>
    <property type="project" value="TreeGrafter"/>
</dbReference>
<evidence type="ECO:0000313" key="2">
    <source>
        <dbReference type="EMBL" id="KAG9334186.1"/>
    </source>
</evidence>
<keyword evidence="3" id="KW-1185">Reference proteome</keyword>
<dbReference type="OrthoDB" id="8956752at2759"/>
<organism evidence="2 3">
    <name type="scientific">Albula glossodonta</name>
    <name type="common">roundjaw bonefish</name>
    <dbReference type="NCBI Taxonomy" id="121402"/>
    <lineage>
        <taxon>Eukaryota</taxon>
        <taxon>Metazoa</taxon>
        <taxon>Chordata</taxon>
        <taxon>Craniata</taxon>
        <taxon>Vertebrata</taxon>
        <taxon>Euteleostomi</taxon>
        <taxon>Actinopterygii</taxon>
        <taxon>Neopterygii</taxon>
        <taxon>Teleostei</taxon>
        <taxon>Albuliformes</taxon>
        <taxon>Albulidae</taxon>
        <taxon>Albula</taxon>
    </lineage>
</organism>
<reference evidence="2" key="1">
    <citation type="thesis" date="2021" institute="BYU ScholarsArchive" country="Provo, UT, USA">
        <title>Applications of and Algorithms for Genome Assembly and Genomic Analyses with an Emphasis on Marine Teleosts.</title>
        <authorList>
            <person name="Pickett B.D."/>
        </authorList>
    </citation>
    <scope>NUCLEOTIDE SEQUENCE</scope>
    <source>
        <strain evidence="2">HI-2016</strain>
    </source>
</reference>
<dbReference type="SUPFAM" id="SSF116907">
    <property type="entry name" value="Hook domain"/>
    <property type="match status" value="1"/>
</dbReference>
<dbReference type="GO" id="GO:0030705">
    <property type="term" value="P:cytoskeleton-dependent intracellular transport"/>
    <property type="evidence" value="ECO:0007669"/>
    <property type="project" value="TreeGrafter"/>
</dbReference>
<keyword evidence="1" id="KW-0732">Signal</keyword>
<evidence type="ECO:0000313" key="3">
    <source>
        <dbReference type="Proteomes" id="UP000824540"/>
    </source>
</evidence>
<evidence type="ECO:0000256" key="1">
    <source>
        <dbReference type="SAM" id="SignalP"/>
    </source>
</evidence>
<feature type="chain" id="PRO_5035775307" evidence="1">
    <location>
        <begin position="19"/>
        <end position="200"/>
    </location>
</feature>
<feature type="signal peptide" evidence="1">
    <location>
        <begin position="1"/>
        <end position="18"/>
    </location>
</feature>
<proteinExistence type="predicted"/>
<name>A0A8T2N2S0_9TELE</name>